<accession>A0A2G9YJG4</accession>
<dbReference type="PANTHER" id="PTHR43739:SF5">
    <property type="entry name" value="EXO-ALPHA-SIALIDASE"/>
    <property type="match status" value="1"/>
</dbReference>
<dbReference type="Proteomes" id="UP000231292">
    <property type="component" value="Unassembled WGS sequence"/>
</dbReference>
<sequence>MFWFIFLAASLCFADDLWQDIGKEMLNVRVVLIDPVNPKVIYAGTDKGIFKSEDMGNSWRNIFLAKGSSSGINLLLFDPKDNNAIYAITGSGLFFSPNNGSRWKLIFKGKNYFEADCLSAAILSNGIYLGTKQGLFISRDKGRSWHKELGKLGNTQIFNIAYSLKEPDCLYIASTDGVFKSKDSGKSWERVFIAHPSENGQEIEGGYEDQDEETRYSEIRYLAIDPNNPKYLYLATNRGIYESKDNGVSWKMFPECGLLNRDVYFLLFSGQSQLYCLSKSGIFTYQDSGWRELSFTLGVNKINFIILDKNAYLYACADKGLFKLKLEHTYTSRGSDILTEYSKDEPGIQEVQKAAIKYAEVDPEKIMRWRKQAAKRALLPHLTVGIDRDNNRTVANSIWGSSTSGGSYYIGPDDETKYNNKNWGISLTWELGDLIFSDDQTNIDVRSRLMVELRNDVLDEVNKIYFERIRVKMELDNLTIEDRKKRFEKELRVRELTASIDALTGGYFSRSVKLNGGAR</sequence>
<dbReference type="PANTHER" id="PTHR43739">
    <property type="entry name" value="XYLOGLUCANASE (EUROFUNG)"/>
    <property type="match status" value="1"/>
</dbReference>
<proteinExistence type="predicted"/>
<dbReference type="EMBL" id="PCRK01000076">
    <property type="protein sequence ID" value="PIP19366.1"/>
    <property type="molecule type" value="Genomic_DNA"/>
</dbReference>
<evidence type="ECO:0000313" key="2">
    <source>
        <dbReference type="Proteomes" id="UP000231292"/>
    </source>
</evidence>
<dbReference type="SUPFAM" id="SSF110296">
    <property type="entry name" value="Oligoxyloglucan reducing end-specific cellobiohydrolase"/>
    <property type="match status" value="2"/>
</dbReference>
<dbReference type="AlphaFoldDB" id="A0A2G9YJG4"/>
<dbReference type="InterPro" id="IPR015943">
    <property type="entry name" value="WD40/YVTN_repeat-like_dom_sf"/>
</dbReference>
<name>A0A2G9YJG4_9BACT</name>
<comment type="caution">
    <text evidence="1">The sequence shown here is derived from an EMBL/GenBank/DDBJ whole genome shotgun (WGS) entry which is preliminary data.</text>
</comment>
<reference evidence="1 2" key="1">
    <citation type="submission" date="2017-09" db="EMBL/GenBank/DDBJ databases">
        <title>Depth-based differentiation of microbial function through sediment-hosted aquifers and enrichment of novel symbionts in the deep terrestrial subsurface.</title>
        <authorList>
            <person name="Probst A.J."/>
            <person name="Ladd B."/>
            <person name="Jarett J.K."/>
            <person name="Geller-Mcgrath D.E."/>
            <person name="Sieber C.M."/>
            <person name="Emerson J.B."/>
            <person name="Anantharaman K."/>
            <person name="Thomas B.C."/>
            <person name="Malmstrom R."/>
            <person name="Stieglmeier M."/>
            <person name="Klingl A."/>
            <person name="Woyke T."/>
            <person name="Ryan C.M."/>
            <person name="Banfield J.F."/>
        </authorList>
    </citation>
    <scope>NUCLEOTIDE SEQUENCE [LARGE SCALE GENOMIC DNA]</scope>
    <source>
        <strain evidence="1">CG23_combo_of_CG06-09_8_20_14_all_41_10</strain>
    </source>
</reference>
<evidence type="ECO:0008006" key="3">
    <source>
        <dbReference type="Google" id="ProtNLM"/>
    </source>
</evidence>
<dbReference type="Gene3D" id="2.130.10.10">
    <property type="entry name" value="YVTN repeat-like/Quinoprotein amine dehydrogenase"/>
    <property type="match status" value="2"/>
</dbReference>
<gene>
    <name evidence="1" type="ORF">COX41_03280</name>
</gene>
<dbReference type="InterPro" id="IPR052025">
    <property type="entry name" value="Xyloglucanase_GH74"/>
</dbReference>
<evidence type="ECO:0000313" key="1">
    <source>
        <dbReference type="EMBL" id="PIP19366.1"/>
    </source>
</evidence>
<dbReference type="GO" id="GO:0010411">
    <property type="term" value="P:xyloglucan metabolic process"/>
    <property type="evidence" value="ECO:0007669"/>
    <property type="project" value="TreeGrafter"/>
</dbReference>
<organism evidence="1 2">
    <name type="scientific">Candidatus Sherwoodlollariibacterium unditelluris</name>
    <dbReference type="NCBI Taxonomy" id="1974757"/>
    <lineage>
        <taxon>Bacteria</taxon>
        <taxon>Pseudomonadati</taxon>
        <taxon>Candidatus Omnitrophota</taxon>
        <taxon>Candidatus Sherwoodlollariibacterium</taxon>
    </lineage>
</organism>
<protein>
    <recommendedName>
        <fullName evidence="3">Photosynthesis system II assembly factor Ycf48/Hcf136-like domain-containing protein</fullName>
    </recommendedName>
</protein>